<reference evidence="1 2" key="1">
    <citation type="journal article" date="2022" name="bioRxiv">
        <title>Genomics of Preaxostyla Flagellates Illuminates Evolutionary Transitions and the Path Towards Mitochondrial Loss.</title>
        <authorList>
            <person name="Novak L.V.F."/>
            <person name="Treitli S.C."/>
            <person name="Pyrih J."/>
            <person name="Halakuc P."/>
            <person name="Pipaliya S.V."/>
            <person name="Vacek V."/>
            <person name="Brzon O."/>
            <person name="Soukal P."/>
            <person name="Eme L."/>
            <person name="Dacks J.B."/>
            <person name="Karnkowska A."/>
            <person name="Elias M."/>
            <person name="Hampl V."/>
        </authorList>
    </citation>
    <scope>NUCLEOTIDE SEQUENCE [LARGE SCALE GENOMIC DNA]</scope>
    <source>
        <strain evidence="1">NAU3</strain>
        <tissue evidence="1">Gut</tissue>
    </source>
</reference>
<evidence type="ECO:0000313" key="1">
    <source>
        <dbReference type="EMBL" id="KAK2954187.1"/>
    </source>
</evidence>
<dbReference type="Proteomes" id="UP001281761">
    <property type="component" value="Unassembled WGS sequence"/>
</dbReference>
<name>A0ABQ9XP41_9EUKA</name>
<sequence>MSETPLEEDKKNIRFVSMFPDDDEDSYYTSSELHDLAAHLSSQYPDMILDDFDEGQFAESEDPMVIQALPIDPNEELFLVPFFGDDEPTPSSSNQTSSPLAKLFTFYHTGLLNALPLVAHPFQSKIDTAELNLAHVEQLSNRSIFLLNWRPDSTSFNAMIFLIQGSEVPVIFDTLTQRTEGNYHLFSLDITSTRICRHNNNALAPEQTQALTDGVLGEAEEMLDALMGWSESIRPDGDNEQAIDEYRRTIQTLSEEYSIVHVLTKASPSSVLASLL</sequence>
<accession>A0ABQ9XP41</accession>
<proteinExistence type="predicted"/>
<keyword evidence="2" id="KW-1185">Reference proteome</keyword>
<protein>
    <submittedName>
        <fullName evidence="1">Uncharacterized protein</fullName>
    </submittedName>
</protein>
<gene>
    <name evidence="1" type="ORF">BLNAU_10842</name>
</gene>
<dbReference type="EMBL" id="JARBJD010000081">
    <property type="protein sequence ID" value="KAK2954187.1"/>
    <property type="molecule type" value="Genomic_DNA"/>
</dbReference>
<comment type="caution">
    <text evidence="1">The sequence shown here is derived from an EMBL/GenBank/DDBJ whole genome shotgun (WGS) entry which is preliminary data.</text>
</comment>
<organism evidence="1 2">
    <name type="scientific">Blattamonas nauphoetae</name>
    <dbReference type="NCBI Taxonomy" id="2049346"/>
    <lineage>
        <taxon>Eukaryota</taxon>
        <taxon>Metamonada</taxon>
        <taxon>Preaxostyla</taxon>
        <taxon>Oxymonadida</taxon>
        <taxon>Blattamonas</taxon>
    </lineage>
</organism>
<evidence type="ECO:0000313" key="2">
    <source>
        <dbReference type="Proteomes" id="UP001281761"/>
    </source>
</evidence>